<feature type="compositionally biased region" description="Basic and acidic residues" evidence="1">
    <location>
        <begin position="103"/>
        <end position="125"/>
    </location>
</feature>
<feature type="region of interest" description="Disordered" evidence="1">
    <location>
        <begin position="84"/>
        <end position="148"/>
    </location>
</feature>
<evidence type="ECO:0000313" key="2">
    <source>
        <dbReference type="EMBL" id="KAJ0984867.1"/>
    </source>
</evidence>
<dbReference type="AlphaFoldDB" id="A0A9D5D5S9"/>
<dbReference type="EMBL" id="JAGGNH010000001">
    <property type="protein sequence ID" value="KAJ0984867.1"/>
    <property type="molecule type" value="Genomic_DNA"/>
</dbReference>
<gene>
    <name evidence="2" type="ORF">J5N97_003223</name>
</gene>
<feature type="region of interest" description="Disordered" evidence="1">
    <location>
        <begin position="34"/>
        <end position="55"/>
    </location>
</feature>
<reference evidence="2" key="2">
    <citation type="journal article" date="2022" name="Hortic Res">
        <title>The genome of Dioscorea zingiberensis sheds light on the biosynthesis, origin and evolution of the medicinally important diosgenin saponins.</title>
        <authorList>
            <person name="Li Y."/>
            <person name="Tan C."/>
            <person name="Li Z."/>
            <person name="Guo J."/>
            <person name="Li S."/>
            <person name="Chen X."/>
            <person name="Wang C."/>
            <person name="Dai X."/>
            <person name="Yang H."/>
            <person name="Song W."/>
            <person name="Hou L."/>
            <person name="Xu J."/>
            <person name="Tong Z."/>
            <person name="Xu A."/>
            <person name="Yuan X."/>
            <person name="Wang W."/>
            <person name="Yang Q."/>
            <person name="Chen L."/>
            <person name="Sun Z."/>
            <person name="Wang K."/>
            <person name="Pan B."/>
            <person name="Chen J."/>
            <person name="Bao Y."/>
            <person name="Liu F."/>
            <person name="Qi X."/>
            <person name="Gang D.R."/>
            <person name="Wen J."/>
            <person name="Li J."/>
        </authorList>
    </citation>
    <scope>NUCLEOTIDE SEQUENCE</scope>
    <source>
        <strain evidence="2">Dzin_1.0</strain>
    </source>
</reference>
<dbReference type="PROSITE" id="PS51257">
    <property type="entry name" value="PROKAR_LIPOPROTEIN"/>
    <property type="match status" value="1"/>
</dbReference>
<organism evidence="2 3">
    <name type="scientific">Dioscorea zingiberensis</name>
    <dbReference type="NCBI Taxonomy" id="325984"/>
    <lineage>
        <taxon>Eukaryota</taxon>
        <taxon>Viridiplantae</taxon>
        <taxon>Streptophyta</taxon>
        <taxon>Embryophyta</taxon>
        <taxon>Tracheophyta</taxon>
        <taxon>Spermatophyta</taxon>
        <taxon>Magnoliopsida</taxon>
        <taxon>Liliopsida</taxon>
        <taxon>Dioscoreales</taxon>
        <taxon>Dioscoreaceae</taxon>
        <taxon>Dioscorea</taxon>
    </lineage>
</organism>
<feature type="compositionally biased region" description="Basic residues" evidence="1">
    <location>
        <begin position="36"/>
        <end position="46"/>
    </location>
</feature>
<evidence type="ECO:0000256" key="1">
    <source>
        <dbReference type="SAM" id="MobiDB-lite"/>
    </source>
</evidence>
<keyword evidence="3" id="KW-1185">Reference proteome</keyword>
<reference evidence="2" key="1">
    <citation type="submission" date="2021-03" db="EMBL/GenBank/DDBJ databases">
        <authorList>
            <person name="Li Z."/>
            <person name="Yang C."/>
        </authorList>
    </citation>
    <scope>NUCLEOTIDE SEQUENCE</scope>
    <source>
        <strain evidence="2">Dzin_1.0</strain>
        <tissue evidence="2">Leaf</tissue>
    </source>
</reference>
<proteinExistence type="predicted"/>
<name>A0A9D5D5S9_9LILI</name>
<feature type="compositionally biased region" description="Low complexity" evidence="1">
    <location>
        <begin position="132"/>
        <end position="148"/>
    </location>
</feature>
<feature type="compositionally biased region" description="Basic residues" evidence="1">
    <location>
        <begin position="85"/>
        <end position="102"/>
    </location>
</feature>
<protein>
    <submittedName>
        <fullName evidence="2">Uncharacterized protein</fullName>
    </submittedName>
</protein>
<sequence length="148" mass="17470">MKEEARIHHRSILPPRTLLSSTSFSLQWNGSSGCLRRSRPSKPLHRRHEEMRQDRRRARMELSHTFTHAAITFEGDQGIVIASKQRLRGKGEKKKKVVRHHEMRRDQRAWREENREKRSDEKEGAELSDYQPSSFSFSLSSPKSNHQK</sequence>
<dbReference type="Proteomes" id="UP001085076">
    <property type="component" value="Miscellaneous, Linkage group lg01"/>
</dbReference>
<comment type="caution">
    <text evidence="2">The sequence shown here is derived from an EMBL/GenBank/DDBJ whole genome shotgun (WGS) entry which is preliminary data.</text>
</comment>
<accession>A0A9D5D5S9</accession>
<evidence type="ECO:0000313" key="3">
    <source>
        <dbReference type="Proteomes" id="UP001085076"/>
    </source>
</evidence>